<feature type="region of interest" description="Disordered" evidence="3">
    <location>
        <begin position="1"/>
        <end position="23"/>
    </location>
</feature>
<dbReference type="InterPro" id="IPR029058">
    <property type="entry name" value="AB_hydrolase_fold"/>
</dbReference>
<dbReference type="Proteomes" id="UP000479132">
    <property type="component" value="Unassembled WGS sequence"/>
</dbReference>
<dbReference type="AlphaFoldDB" id="A0A6M1TGN9"/>
<protein>
    <submittedName>
        <fullName evidence="5">Alpha/beta fold hydrolase</fullName>
    </submittedName>
</protein>
<dbReference type="InterPro" id="IPR003140">
    <property type="entry name" value="PLipase/COase/thioEstase"/>
</dbReference>
<comment type="similarity">
    <text evidence="1">Belongs to the AB hydrolase superfamily. AB hydrolase 2 family.</text>
</comment>
<dbReference type="SUPFAM" id="SSF53474">
    <property type="entry name" value="alpha/beta-Hydrolases"/>
    <property type="match status" value="1"/>
</dbReference>
<dbReference type="InterPro" id="IPR050565">
    <property type="entry name" value="LYPA1-2/EST-like"/>
</dbReference>
<evidence type="ECO:0000259" key="4">
    <source>
        <dbReference type="Pfam" id="PF02230"/>
    </source>
</evidence>
<dbReference type="PANTHER" id="PTHR10655">
    <property type="entry name" value="LYSOPHOSPHOLIPASE-RELATED"/>
    <property type="match status" value="1"/>
</dbReference>
<proteinExistence type="inferred from homology"/>
<evidence type="ECO:0000256" key="2">
    <source>
        <dbReference type="ARBA" id="ARBA00022801"/>
    </source>
</evidence>
<evidence type="ECO:0000256" key="3">
    <source>
        <dbReference type="SAM" id="MobiDB-lite"/>
    </source>
</evidence>
<dbReference type="Gene3D" id="3.40.50.1820">
    <property type="entry name" value="alpha/beta hydrolase"/>
    <property type="match status" value="1"/>
</dbReference>
<feature type="compositionally biased region" description="Polar residues" evidence="3">
    <location>
        <begin position="1"/>
        <end position="16"/>
    </location>
</feature>
<reference evidence="5 6" key="1">
    <citation type="submission" date="2020-02" db="EMBL/GenBank/DDBJ databases">
        <title>Aliifodinibius halophilus 2W32, complete genome.</title>
        <authorList>
            <person name="Li Y."/>
            <person name="Wu S."/>
        </authorList>
    </citation>
    <scope>NUCLEOTIDE SEQUENCE [LARGE SCALE GENOMIC DNA]</scope>
    <source>
        <strain evidence="5 6">2W32</strain>
    </source>
</reference>
<dbReference type="Pfam" id="PF02230">
    <property type="entry name" value="Abhydrolase_2"/>
    <property type="match status" value="1"/>
</dbReference>
<comment type="caution">
    <text evidence="5">The sequence shown here is derived from an EMBL/GenBank/DDBJ whole genome shotgun (WGS) entry which is preliminary data.</text>
</comment>
<dbReference type="EMBL" id="JAALLS010000018">
    <property type="protein sequence ID" value="NGP89272.1"/>
    <property type="molecule type" value="Genomic_DNA"/>
</dbReference>
<evidence type="ECO:0000256" key="1">
    <source>
        <dbReference type="ARBA" id="ARBA00006499"/>
    </source>
</evidence>
<evidence type="ECO:0000313" key="6">
    <source>
        <dbReference type="Proteomes" id="UP000479132"/>
    </source>
</evidence>
<accession>A0A6M1TGN9</accession>
<dbReference type="PANTHER" id="PTHR10655:SF17">
    <property type="entry name" value="LYSOPHOSPHOLIPASE-LIKE PROTEIN 1"/>
    <property type="match status" value="1"/>
</dbReference>
<organism evidence="5 6">
    <name type="scientific">Fodinibius halophilus</name>
    <dbReference type="NCBI Taxonomy" id="1736908"/>
    <lineage>
        <taxon>Bacteria</taxon>
        <taxon>Pseudomonadati</taxon>
        <taxon>Balneolota</taxon>
        <taxon>Balneolia</taxon>
        <taxon>Balneolales</taxon>
        <taxon>Balneolaceae</taxon>
        <taxon>Fodinibius</taxon>
    </lineage>
</organism>
<keyword evidence="6" id="KW-1185">Reference proteome</keyword>
<keyword evidence="2 5" id="KW-0378">Hydrolase</keyword>
<sequence length="224" mass="24313">MLRNKPSTDNSFTGPHQGQPIAEAGAPAGRAKAGMIMLHGRGATAKSILSLSDEFAQPDVRYLAPQADTHTWYPHPFTDPLTKNQPQLSSALQAVSKLIKQMNNEGIPNEKIVLLGFSQGACLALEYTARYPQRMGGIIGLSGGLIGEKIDPTHYTGDLQDTPVFIGVGTNDHHLPMARIHQSAKILRQQGANVTKKLYPDTGHKVVEDEIKIVRGLLSKIIHN</sequence>
<evidence type="ECO:0000313" key="5">
    <source>
        <dbReference type="EMBL" id="NGP89272.1"/>
    </source>
</evidence>
<dbReference type="RefSeq" id="WP_165269837.1">
    <property type="nucleotide sequence ID" value="NZ_JAALLS010000018.1"/>
</dbReference>
<feature type="domain" description="Phospholipase/carboxylesterase/thioesterase" evidence="4">
    <location>
        <begin position="26"/>
        <end position="221"/>
    </location>
</feature>
<dbReference type="GO" id="GO:0016787">
    <property type="term" value="F:hydrolase activity"/>
    <property type="evidence" value="ECO:0007669"/>
    <property type="project" value="UniProtKB-KW"/>
</dbReference>
<gene>
    <name evidence="5" type="ORF">G3569_13005</name>
</gene>
<name>A0A6M1TGN9_9BACT</name>